<dbReference type="PANTHER" id="PTHR31006:SF3">
    <property type="entry name" value="F-BOX DOMAIN-CONTAINING PROTEIN-RELATED"/>
    <property type="match status" value="1"/>
</dbReference>
<keyword evidence="4" id="KW-1267">Proteomics identification</keyword>
<dbReference type="FunCoup" id="Q9GYL7">
    <property type="interactions" value="273"/>
</dbReference>
<organism evidence="1 2">
    <name type="scientific">Caenorhabditis elegans</name>
    <dbReference type="NCBI Taxonomy" id="6239"/>
    <lineage>
        <taxon>Eukaryota</taxon>
        <taxon>Metazoa</taxon>
        <taxon>Ecdysozoa</taxon>
        <taxon>Nematoda</taxon>
        <taxon>Chromadorea</taxon>
        <taxon>Rhabditida</taxon>
        <taxon>Rhabditina</taxon>
        <taxon>Rhabditomorpha</taxon>
        <taxon>Rhabditoidea</taxon>
        <taxon>Rhabditidae</taxon>
        <taxon>Peloderinae</taxon>
        <taxon>Caenorhabditis</taxon>
    </lineage>
</organism>
<dbReference type="InterPro" id="IPR042317">
    <property type="entry name" value="She-1-like"/>
</dbReference>
<dbReference type="eggNOG" id="ENOG502TITM">
    <property type="taxonomic scope" value="Eukaryota"/>
</dbReference>
<dbReference type="OrthoDB" id="5784581at2759"/>
<dbReference type="Bgee" id="WBGene00019854">
    <property type="expression patterns" value="Expressed in adult organism and 2 other cell types or tissues"/>
</dbReference>
<accession>Q9GYL7</accession>
<dbReference type="PeptideAtlas" id="Q9GYL7"/>
<evidence type="ECO:0007829" key="4">
    <source>
        <dbReference type="PeptideAtlas" id="Q9GYL7"/>
    </source>
</evidence>
<dbReference type="WormBase" id="R03H10.1">
    <property type="protein sequence ID" value="CE52199"/>
    <property type="gene ID" value="WBGene00019854"/>
</dbReference>
<dbReference type="AlphaFoldDB" id="Q9GYL7"/>
<dbReference type="HOGENOM" id="CLU_647654_0_0_1"/>
<keyword evidence="2" id="KW-1185">Reference proteome</keyword>
<protein>
    <submittedName>
        <fullName evidence="1">F-box associated domain-containing protein</fullName>
    </submittedName>
</protein>
<gene>
    <name evidence="1" type="ORF">CELE_R03H10.1</name>
    <name evidence="1 3" type="ORF">R03H10.1</name>
</gene>
<evidence type="ECO:0000313" key="3">
    <source>
        <dbReference type="WormBase" id="R03H10.1"/>
    </source>
</evidence>
<dbReference type="EMBL" id="BX284602">
    <property type="protein sequence ID" value="CCD70305.2"/>
    <property type="molecule type" value="Genomic_DNA"/>
</dbReference>
<evidence type="ECO:0000313" key="2">
    <source>
        <dbReference type="Proteomes" id="UP000001940"/>
    </source>
</evidence>
<dbReference type="Proteomes" id="UP000001940">
    <property type="component" value="Chromosome II"/>
</dbReference>
<sequence>MAENQNENVAKMKQTENFEKWNNLPPEIKLMFTRTLDFETRTNLRNTASTEKSIVDIERFNFDRVQIFGSECMVEATKGTEGLFIGDSWTDQLNANQFIPALAFILTSCSIENLDVLDSRSLVNLDELNKQVPLESIQVKNFNADTHDDVMVSFLLDRCWKNVDSMELYPGTVQFLDKLPIIPSVMNTKRLKVKNNFDDMKPYHLRQFVENWITNDSEVGTKLEITFCRREIFDPVVFDFQSQNRKISENDGLVKITTENKEKNILLKFVPRDYLEDIKCVVIPSSVKEAEYEEWLNF</sequence>
<name>Q9GYL7_CAEEL</name>
<dbReference type="UCSC" id="R03H10.1">
    <property type="organism name" value="c. elegans"/>
</dbReference>
<proteinExistence type="evidence at protein level"/>
<dbReference type="PaxDb" id="6239-R03H10.1"/>
<evidence type="ECO:0000313" key="1">
    <source>
        <dbReference type="EMBL" id="CCD70305.2"/>
    </source>
</evidence>
<dbReference type="InParanoid" id="Q9GYL7"/>
<dbReference type="PANTHER" id="PTHR31006">
    <property type="entry name" value="F-BOX DOMAIN-CONTAINING PROTEIN-RELATED-RELATED"/>
    <property type="match status" value="1"/>
</dbReference>
<dbReference type="AGR" id="WB:WBGene00019854"/>
<reference evidence="1 2" key="1">
    <citation type="journal article" date="1998" name="Science">
        <title>Genome sequence of the nematode C. elegans: a platform for investigating biology.</title>
        <authorList>
            <consortium name="The C. elegans sequencing consortium"/>
            <person name="Sulson J.E."/>
            <person name="Waterston R."/>
        </authorList>
    </citation>
    <scope>NUCLEOTIDE SEQUENCE [LARGE SCALE GENOMIC DNA]</scope>
    <source>
        <strain evidence="1 2">Bristol N2</strain>
    </source>
</reference>